<dbReference type="Gene3D" id="3.40.630.30">
    <property type="match status" value="1"/>
</dbReference>
<evidence type="ECO:0000259" key="1">
    <source>
        <dbReference type="PROSITE" id="PS51186"/>
    </source>
</evidence>
<dbReference type="InterPro" id="IPR000182">
    <property type="entry name" value="GNAT_dom"/>
</dbReference>
<sequence>MTGPLYAPLADGDLRLEPIAERHREGLRAATAADSEIWAIYPTDWAGEAFDASFANLLAAGPQRRGYAVFAGERLAGMTAWIERGDPAWGIEIGNSYIAPDLRGTGFNGRLKRLMIAHAFACGLRRVEFRVDERNLRSQAAVLKLGAQKEGALRSERQTWTGHVRDTAVFSILADEWVSR</sequence>
<dbReference type="AlphaFoldDB" id="A0AAJ5X8V9"/>
<protein>
    <submittedName>
        <fullName evidence="2">GNAT family protein</fullName>
    </submittedName>
</protein>
<dbReference type="PROSITE" id="PS51186">
    <property type="entry name" value="GNAT"/>
    <property type="match status" value="1"/>
</dbReference>
<dbReference type="PANTHER" id="PTHR43610:SF1">
    <property type="entry name" value="N-ACETYLTRANSFERASE DOMAIN-CONTAINING PROTEIN"/>
    <property type="match status" value="1"/>
</dbReference>
<dbReference type="Pfam" id="PF13302">
    <property type="entry name" value="Acetyltransf_3"/>
    <property type="match status" value="1"/>
</dbReference>
<name>A0AAJ5X8V9_9SPHN</name>
<accession>A0AAJ5X8V9</accession>
<gene>
    <name evidence="2" type="ORF">P0Y56_14470</name>
</gene>
<evidence type="ECO:0000313" key="2">
    <source>
        <dbReference type="EMBL" id="WEK46204.1"/>
    </source>
</evidence>
<reference evidence="2" key="1">
    <citation type="submission" date="2023-03" db="EMBL/GenBank/DDBJ databases">
        <title>Andean soil-derived lignocellulolytic bacterial consortium as a source of novel taxa and putative plastic-active enzymes.</title>
        <authorList>
            <person name="Diaz-Garcia L."/>
            <person name="Chuvochina M."/>
            <person name="Feuerriegel G."/>
            <person name="Bunk B."/>
            <person name="Sproer C."/>
            <person name="Streit W.R."/>
            <person name="Rodriguez L.M."/>
            <person name="Overmann J."/>
            <person name="Jimenez D.J."/>
        </authorList>
    </citation>
    <scope>NUCLEOTIDE SEQUENCE</scope>
    <source>
        <strain evidence="2">MAG 26</strain>
    </source>
</reference>
<dbReference type="EMBL" id="CP119316">
    <property type="protein sequence ID" value="WEK46204.1"/>
    <property type="molecule type" value="Genomic_DNA"/>
</dbReference>
<feature type="domain" description="N-acetyltransferase" evidence="1">
    <location>
        <begin position="25"/>
        <end position="176"/>
    </location>
</feature>
<dbReference type="PANTHER" id="PTHR43610">
    <property type="entry name" value="BLL6696 PROTEIN"/>
    <property type="match status" value="1"/>
</dbReference>
<dbReference type="KEGG" id="acob:P0Y56_14470"/>
<dbReference type="SUPFAM" id="SSF55729">
    <property type="entry name" value="Acyl-CoA N-acyltransferases (Nat)"/>
    <property type="match status" value="1"/>
</dbReference>
<evidence type="ECO:0000313" key="3">
    <source>
        <dbReference type="Proteomes" id="UP001218362"/>
    </source>
</evidence>
<dbReference type="GO" id="GO:0016747">
    <property type="term" value="F:acyltransferase activity, transferring groups other than amino-acyl groups"/>
    <property type="evidence" value="ECO:0007669"/>
    <property type="project" value="InterPro"/>
</dbReference>
<dbReference type="InterPro" id="IPR016181">
    <property type="entry name" value="Acyl_CoA_acyltransferase"/>
</dbReference>
<dbReference type="Proteomes" id="UP001218362">
    <property type="component" value="Chromosome"/>
</dbReference>
<proteinExistence type="predicted"/>
<organism evidence="2 3">
    <name type="scientific">Candidatus Andeanibacterium colombiense</name>
    <dbReference type="NCBI Taxonomy" id="3121345"/>
    <lineage>
        <taxon>Bacteria</taxon>
        <taxon>Pseudomonadati</taxon>
        <taxon>Pseudomonadota</taxon>
        <taxon>Alphaproteobacteria</taxon>
        <taxon>Sphingomonadales</taxon>
        <taxon>Sphingomonadaceae</taxon>
        <taxon>Candidatus Andeanibacterium</taxon>
    </lineage>
</organism>